<evidence type="ECO:0000256" key="1">
    <source>
        <dbReference type="SAM" id="MobiDB-lite"/>
    </source>
</evidence>
<feature type="compositionally biased region" description="Acidic residues" evidence="1">
    <location>
        <begin position="64"/>
        <end position="74"/>
    </location>
</feature>
<organism evidence="3 4">
    <name type="scientific">Ruminococcus callidus ATCC 27760</name>
    <dbReference type="NCBI Taxonomy" id="411473"/>
    <lineage>
        <taxon>Bacteria</taxon>
        <taxon>Bacillati</taxon>
        <taxon>Bacillota</taxon>
        <taxon>Clostridia</taxon>
        <taxon>Eubacteriales</taxon>
        <taxon>Oscillospiraceae</taxon>
        <taxon>Ruminococcus</taxon>
    </lineage>
</organism>
<protein>
    <submittedName>
        <fullName evidence="3">Uncharacterized protein</fullName>
    </submittedName>
</protein>
<comment type="caution">
    <text evidence="3">The sequence shown here is derived from an EMBL/GenBank/DDBJ whole genome shotgun (WGS) entry which is preliminary data.</text>
</comment>
<proteinExistence type="predicted"/>
<keyword evidence="4" id="KW-1185">Reference proteome</keyword>
<gene>
    <name evidence="3" type="ORF">RUMCAL_01301</name>
</gene>
<name>U2M3L3_9FIRM</name>
<feature type="compositionally biased region" description="Acidic residues" evidence="1">
    <location>
        <begin position="99"/>
        <end position="133"/>
    </location>
</feature>
<evidence type="ECO:0000313" key="4">
    <source>
        <dbReference type="Proteomes" id="UP000016662"/>
    </source>
</evidence>
<keyword evidence="2" id="KW-0812">Transmembrane</keyword>
<sequence>MICLTTENEKCIIKRNIIWENPCDRSEMSMYKKILVAIGVIFLIFFIVKLCEKGPSEPSSFDSIYEESQEESQEETSTYDNSDSVVTRKREYSFPEYNSDTDEIDDEYEGEDYDDYDTNWFDDYDDDEGDYDY</sequence>
<dbReference type="PATRIC" id="fig|411473.3.peg.1062"/>
<evidence type="ECO:0000313" key="3">
    <source>
        <dbReference type="EMBL" id="ERJ96339.1"/>
    </source>
</evidence>
<dbReference type="AlphaFoldDB" id="U2M3L3"/>
<dbReference type="HOGENOM" id="CLU_1905201_0_0_9"/>
<accession>U2M3L3</accession>
<dbReference type="Proteomes" id="UP000016662">
    <property type="component" value="Unassembled WGS sequence"/>
</dbReference>
<keyword evidence="2" id="KW-0472">Membrane</keyword>
<keyword evidence="2" id="KW-1133">Transmembrane helix</keyword>
<feature type="transmembrane region" description="Helical" evidence="2">
    <location>
        <begin position="34"/>
        <end position="51"/>
    </location>
</feature>
<feature type="region of interest" description="Disordered" evidence="1">
    <location>
        <begin position="55"/>
        <end position="133"/>
    </location>
</feature>
<dbReference type="EMBL" id="AWVF01000168">
    <property type="protein sequence ID" value="ERJ96339.1"/>
    <property type="molecule type" value="Genomic_DNA"/>
</dbReference>
<reference evidence="3 4" key="1">
    <citation type="submission" date="2013-07" db="EMBL/GenBank/DDBJ databases">
        <authorList>
            <person name="Weinstock G."/>
            <person name="Sodergren E."/>
            <person name="Wylie T."/>
            <person name="Fulton L."/>
            <person name="Fulton R."/>
            <person name="Fronick C."/>
            <person name="O'Laughlin M."/>
            <person name="Godfrey J."/>
            <person name="Miner T."/>
            <person name="Herter B."/>
            <person name="Appelbaum E."/>
            <person name="Cordes M."/>
            <person name="Lek S."/>
            <person name="Wollam A."/>
            <person name="Pepin K.H."/>
            <person name="Palsikar V.B."/>
            <person name="Mitreva M."/>
            <person name="Wilson R.K."/>
        </authorList>
    </citation>
    <scope>NUCLEOTIDE SEQUENCE [LARGE SCALE GENOMIC DNA]</scope>
    <source>
        <strain evidence="3 4">ATCC 27760</strain>
    </source>
</reference>
<evidence type="ECO:0000256" key="2">
    <source>
        <dbReference type="SAM" id="Phobius"/>
    </source>
</evidence>